<dbReference type="PANTHER" id="PTHR33991:SF1">
    <property type="entry name" value="DNA REPAIR PROTEIN RECO"/>
    <property type="match status" value="1"/>
</dbReference>
<feature type="domain" description="DNA replication/recombination mediator RecO N-terminal" evidence="5">
    <location>
        <begin position="1"/>
        <end position="77"/>
    </location>
</feature>
<evidence type="ECO:0000313" key="6">
    <source>
        <dbReference type="EMBL" id="AMQ55090.1"/>
    </source>
</evidence>
<evidence type="ECO:0000256" key="1">
    <source>
        <dbReference type="ARBA" id="ARBA00022763"/>
    </source>
</evidence>
<dbReference type="GO" id="GO:0006302">
    <property type="term" value="P:double-strand break repair"/>
    <property type="evidence" value="ECO:0007669"/>
    <property type="project" value="TreeGrafter"/>
</dbReference>
<dbReference type="Proteomes" id="UP000073816">
    <property type="component" value="Chromosome"/>
</dbReference>
<keyword evidence="7" id="KW-1185">Reference proteome</keyword>
<evidence type="ECO:0000313" key="7">
    <source>
        <dbReference type="Proteomes" id="UP000073816"/>
    </source>
</evidence>
<dbReference type="InterPro" id="IPR022572">
    <property type="entry name" value="DNA_rep/recomb_RecO_N"/>
</dbReference>
<dbReference type="PANTHER" id="PTHR33991">
    <property type="entry name" value="DNA REPAIR PROTEIN RECO"/>
    <property type="match status" value="1"/>
</dbReference>
<dbReference type="InterPro" id="IPR012340">
    <property type="entry name" value="NA-bd_OB-fold"/>
</dbReference>
<dbReference type="STRING" id="1727163.AO498_01710"/>
<dbReference type="SUPFAM" id="SSF50249">
    <property type="entry name" value="Nucleic acid-binding proteins"/>
    <property type="match status" value="1"/>
</dbReference>
<evidence type="ECO:0000256" key="2">
    <source>
        <dbReference type="ARBA" id="ARBA00023172"/>
    </source>
</evidence>
<dbReference type="InterPro" id="IPR037278">
    <property type="entry name" value="ARFGAP/RecO"/>
</dbReference>
<dbReference type="HAMAP" id="MF_00201">
    <property type="entry name" value="RecO"/>
    <property type="match status" value="1"/>
</dbReference>
<evidence type="ECO:0000256" key="3">
    <source>
        <dbReference type="ARBA" id="ARBA00023204"/>
    </source>
</evidence>
<evidence type="ECO:0000259" key="5">
    <source>
        <dbReference type="Pfam" id="PF11967"/>
    </source>
</evidence>
<name>A0A142EIY5_9BACT</name>
<reference evidence="6 7" key="2">
    <citation type="journal article" date="2016" name="Genome Announc.">
        <title>Complete Genome Sequence of Algoriphagus sp. Strain M8-2, Isolated from a Brackish Lake.</title>
        <authorList>
            <person name="Muraguchi Y."/>
            <person name="Kushimoto K."/>
            <person name="Ohtsubo Y."/>
            <person name="Suzuki T."/>
            <person name="Dohra H."/>
            <person name="Kimbara K."/>
            <person name="Shintani M."/>
        </authorList>
    </citation>
    <scope>NUCLEOTIDE SEQUENCE [LARGE SCALE GENOMIC DNA]</scope>
    <source>
        <strain evidence="6 7">M8-2</strain>
    </source>
</reference>
<dbReference type="Pfam" id="PF02565">
    <property type="entry name" value="RecO_C"/>
    <property type="match status" value="1"/>
</dbReference>
<dbReference type="OrthoDB" id="9789152at2"/>
<gene>
    <name evidence="4" type="primary">recO</name>
    <name evidence="6" type="ORF">AO498_01710</name>
</gene>
<organism evidence="6 7">
    <name type="scientific">Algoriphagus sanaruensis</name>
    <dbReference type="NCBI Taxonomy" id="1727163"/>
    <lineage>
        <taxon>Bacteria</taxon>
        <taxon>Pseudomonadati</taxon>
        <taxon>Bacteroidota</taxon>
        <taxon>Cytophagia</taxon>
        <taxon>Cytophagales</taxon>
        <taxon>Cyclobacteriaceae</taxon>
        <taxon>Algoriphagus</taxon>
    </lineage>
</organism>
<keyword evidence="1 4" id="KW-0227">DNA damage</keyword>
<dbReference type="SUPFAM" id="SSF57863">
    <property type="entry name" value="ArfGap/RecO-like zinc finger"/>
    <property type="match status" value="1"/>
</dbReference>
<dbReference type="PATRIC" id="fig|1727163.4.peg.355"/>
<dbReference type="EMBL" id="CP012836">
    <property type="protein sequence ID" value="AMQ55090.1"/>
    <property type="molecule type" value="Genomic_DNA"/>
</dbReference>
<reference evidence="7" key="1">
    <citation type="submission" date="2015-09" db="EMBL/GenBank/DDBJ databases">
        <title>Complete sequence of Algoriphagus sp. M8-2.</title>
        <authorList>
            <person name="Shintani M."/>
        </authorList>
    </citation>
    <scope>NUCLEOTIDE SEQUENCE [LARGE SCALE GENOMIC DNA]</scope>
    <source>
        <strain evidence="7">M8-2</strain>
    </source>
</reference>
<protein>
    <recommendedName>
        <fullName evidence="4">DNA repair protein RecO</fullName>
    </recommendedName>
    <alternativeName>
        <fullName evidence="4">Recombination protein O</fullName>
    </alternativeName>
</protein>
<proteinExistence type="inferred from homology"/>
<keyword evidence="3 4" id="KW-0234">DNA repair</keyword>
<dbReference type="NCBIfam" id="TIGR00613">
    <property type="entry name" value="reco"/>
    <property type="match status" value="1"/>
</dbReference>
<keyword evidence="2 4" id="KW-0233">DNA recombination</keyword>
<dbReference type="AlphaFoldDB" id="A0A142EIY5"/>
<evidence type="ECO:0000256" key="4">
    <source>
        <dbReference type="HAMAP-Rule" id="MF_00201"/>
    </source>
</evidence>
<sequence length="229" mass="26491">MIKKTSGIVLNTLKYQESSIITKIFTRELGLKSYVVNGVRSQGKSTKMALYQPMTKLDLVVYDKSNSGLQRISEAKIEFPTQRIPFDFSRISIAMFMAEMINRSIYDNYQNEWLFDFLSLSIELLDEEECPLPYFPILFLIQQAKFLGFSPAEAMGFFEESQHQTLSIEELNLCIPFLEDALSKGYQASTKISSSVRRKLLNHMLDFYREHLDNPTPIKSLPVLRQIME</sequence>
<dbReference type="RefSeq" id="WP_067542880.1">
    <property type="nucleotide sequence ID" value="NZ_CP012836.1"/>
</dbReference>
<comment type="function">
    <text evidence="4">Involved in DNA repair and RecF pathway recombination.</text>
</comment>
<dbReference type="Pfam" id="PF11967">
    <property type="entry name" value="RecO_N"/>
    <property type="match status" value="1"/>
</dbReference>
<dbReference type="GO" id="GO:0006310">
    <property type="term" value="P:DNA recombination"/>
    <property type="evidence" value="ECO:0007669"/>
    <property type="project" value="UniProtKB-UniRule"/>
</dbReference>
<comment type="similarity">
    <text evidence="4">Belongs to the RecO family.</text>
</comment>
<dbReference type="GO" id="GO:0043590">
    <property type="term" value="C:bacterial nucleoid"/>
    <property type="evidence" value="ECO:0007669"/>
    <property type="project" value="TreeGrafter"/>
</dbReference>
<dbReference type="KEGG" id="alm:AO498_01710"/>
<accession>A0A142EIY5</accession>
<dbReference type="InterPro" id="IPR003717">
    <property type="entry name" value="RecO"/>
</dbReference>
<dbReference type="Gene3D" id="2.40.50.140">
    <property type="entry name" value="Nucleic acid-binding proteins"/>
    <property type="match status" value="1"/>
</dbReference>